<feature type="domain" description="C2H2-type" evidence="5">
    <location>
        <begin position="661"/>
        <end position="688"/>
    </location>
</feature>
<dbReference type="InterPro" id="IPR046341">
    <property type="entry name" value="SET_dom_sf"/>
</dbReference>
<dbReference type="InterPro" id="IPR050331">
    <property type="entry name" value="Zinc_finger"/>
</dbReference>
<dbReference type="SUPFAM" id="SSF57667">
    <property type="entry name" value="beta-beta-alpha zinc fingers"/>
    <property type="match status" value="3"/>
</dbReference>
<dbReference type="InterPro" id="IPR044413">
    <property type="entry name" value="PRDM1_PR-SET"/>
</dbReference>
<keyword evidence="3" id="KW-0479">Metal-binding</keyword>
<evidence type="ECO:0000259" key="5">
    <source>
        <dbReference type="PROSITE" id="PS50157"/>
    </source>
</evidence>
<keyword evidence="2" id="KW-0804">Transcription</keyword>
<evidence type="ECO:0000313" key="7">
    <source>
        <dbReference type="EMBL" id="WAR09374.1"/>
    </source>
</evidence>
<feature type="domain" description="SET" evidence="6">
    <location>
        <begin position="66"/>
        <end position="184"/>
    </location>
</feature>
<evidence type="ECO:0000313" key="8">
    <source>
        <dbReference type="Proteomes" id="UP001164746"/>
    </source>
</evidence>
<dbReference type="InterPro" id="IPR001214">
    <property type="entry name" value="SET_dom"/>
</dbReference>
<protein>
    <submittedName>
        <fullName evidence="7">PRDM1-like protein</fullName>
    </submittedName>
</protein>
<dbReference type="CDD" id="cd19187">
    <property type="entry name" value="PR-SET_PRDM1"/>
    <property type="match status" value="1"/>
</dbReference>
<dbReference type="PANTHER" id="PTHR16515:SF59">
    <property type="entry name" value="PR DOMAIN ZINC FINGER PROTEIN 1"/>
    <property type="match status" value="1"/>
</dbReference>
<feature type="compositionally biased region" description="Basic and acidic residues" evidence="4">
    <location>
        <begin position="779"/>
        <end position="795"/>
    </location>
</feature>
<dbReference type="InterPro" id="IPR016608">
    <property type="entry name" value="PRDM1"/>
</dbReference>
<feature type="domain" description="C2H2-type" evidence="5">
    <location>
        <begin position="633"/>
        <end position="660"/>
    </location>
</feature>
<keyword evidence="8" id="KW-1185">Reference proteome</keyword>
<dbReference type="Pfam" id="PF00096">
    <property type="entry name" value="zf-C2H2"/>
    <property type="match status" value="3"/>
</dbReference>
<evidence type="ECO:0000256" key="4">
    <source>
        <dbReference type="SAM" id="MobiDB-lite"/>
    </source>
</evidence>
<dbReference type="PROSITE" id="PS50280">
    <property type="entry name" value="SET"/>
    <property type="match status" value="1"/>
</dbReference>
<dbReference type="Proteomes" id="UP001164746">
    <property type="component" value="Chromosome 6"/>
</dbReference>
<feature type="domain" description="C2H2-type" evidence="5">
    <location>
        <begin position="605"/>
        <end position="632"/>
    </location>
</feature>
<dbReference type="SUPFAM" id="SSF82199">
    <property type="entry name" value="SET domain"/>
    <property type="match status" value="1"/>
</dbReference>
<dbReference type="SMART" id="SM00355">
    <property type="entry name" value="ZnF_C2H2"/>
    <property type="match status" value="5"/>
</dbReference>
<feature type="region of interest" description="Disordered" evidence="4">
    <location>
        <begin position="231"/>
        <end position="265"/>
    </location>
</feature>
<dbReference type="Pfam" id="PF13912">
    <property type="entry name" value="zf-C2H2_6"/>
    <property type="match status" value="1"/>
</dbReference>
<keyword evidence="1" id="KW-0805">Transcription regulation</keyword>
<keyword evidence="3" id="KW-0862">Zinc</keyword>
<evidence type="ECO:0000256" key="3">
    <source>
        <dbReference type="PROSITE-ProRule" id="PRU00042"/>
    </source>
</evidence>
<feature type="region of interest" description="Disordered" evidence="4">
    <location>
        <begin position="511"/>
        <end position="564"/>
    </location>
</feature>
<dbReference type="InterPro" id="IPR013087">
    <property type="entry name" value="Znf_C2H2_type"/>
</dbReference>
<keyword evidence="3" id="KW-0863">Zinc-finger</keyword>
<dbReference type="Gene3D" id="2.170.270.10">
    <property type="entry name" value="SET domain"/>
    <property type="match status" value="1"/>
</dbReference>
<feature type="region of interest" description="Disordered" evidence="4">
    <location>
        <begin position="368"/>
        <end position="429"/>
    </location>
</feature>
<dbReference type="Pfam" id="PF21549">
    <property type="entry name" value="PRDM2_PR"/>
    <property type="match status" value="1"/>
</dbReference>
<reference evidence="7" key="1">
    <citation type="submission" date="2022-11" db="EMBL/GenBank/DDBJ databases">
        <title>Centuries of genome instability and evolution in soft-shell clam transmissible cancer (bioRxiv).</title>
        <authorList>
            <person name="Hart S.F.M."/>
            <person name="Yonemitsu M.A."/>
            <person name="Giersch R.M."/>
            <person name="Beal B.F."/>
            <person name="Arriagada G."/>
            <person name="Davis B.W."/>
            <person name="Ostrander E.A."/>
            <person name="Goff S.P."/>
            <person name="Metzger M.J."/>
        </authorList>
    </citation>
    <scope>NUCLEOTIDE SEQUENCE</scope>
    <source>
        <strain evidence="7">MELC-2E11</strain>
        <tissue evidence="7">Siphon/mantle</tissue>
    </source>
</reference>
<name>A0ABY7EJP4_MYAAR</name>
<feature type="compositionally biased region" description="Basic and acidic residues" evidence="4">
    <location>
        <begin position="391"/>
        <end position="415"/>
    </location>
</feature>
<gene>
    <name evidence="7" type="ORF">MAR_019332</name>
</gene>
<organism evidence="7 8">
    <name type="scientific">Mya arenaria</name>
    <name type="common">Soft-shell clam</name>
    <dbReference type="NCBI Taxonomy" id="6604"/>
    <lineage>
        <taxon>Eukaryota</taxon>
        <taxon>Metazoa</taxon>
        <taxon>Spiralia</taxon>
        <taxon>Lophotrochozoa</taxon>
        <taxon>Mollusca</taxon>
        <taxon>Bivalvia</taxon>
        <taxon>Autobranchia</taxon>
        <taxon>Heteroconchia</taxon>
        <taxon>Euheterodonta</taxon>
        <taxon>Imparidentia</taxon>
        <taxon>Neoheterodontei</taxon>
        <taxon>Myida</taxon>
        <taxon>Myoidea</taxon>
        <taxon>Myidae</taxon>
        <taxon>Mya</taxon>
    </lineage>
</organism>
<dbReference type="PANTHER" id="PTHR16515">
    <property type="entry name" value="PR DOMAIN ZINC FINGER PROTEIN"/>
    <property type="match status" value="1"/>
</dbReference>
<feature type="domain" description="C2H2-type" evidence="5">
    <location>
        <begin position="577"/>
        <end position="604"/>
    </location>
</feature>
<dbReference type="Gene3D" id="3.30.160.60">
    <property type="entry name" value="Classic Zinc Finger"/>
    <property type="match status" value="5"/>
</dbReference>
<dbReference type="PROSITE" id="PS50157">
    <property type="entry name" value="ZINC_FINGER_C2H2_2"/>
    <property type="match status" value="4"/>
</dbReference>
<feature type="compositionally biased region" description="Polar residues" evidence="4">
    <location>
        <begin position="798"/>
        <end position="822"/>
    </location>
</feature>
<dbReference type="PIRSF" id="PIRSF013212">
    <property type="entry name" value="PRDM1"/>
    <property type="match status" value="1"/>
</dbReference>
<accession>A0ABY7EJP4</accession>
<feature type="compositionally biased region" description="Basic and acidic residues" evidence="4">
    <location>
        <begin position="243"/>
        <end position="255"/>
    </location>
</feature>
<evidence type="ECO:0000256" key="1">
    <source>
        <dbReference type="ARBA" id="ARBA00023015"/>
    </source>
</evidence>
<dbReference type="EMBL" id="CP111017">
    <property type="protein sequence ID" value="WAR09374.1"/>
    <property type="molecule type" value="Genomic_DNA"/>
</dbReference>
<dbReference type="SMART" id="SM00317">
    <property type="entry name" value="SET"/>
    <property type="match status" value="1"/>
</dbReference>
<feature type="compositionally biased region" description="Polar residues" evidence="4">
    <location>
        <begin position="538"/>
        <end position="553"/>
    </location>
</feature>
<dbReference type="PROSITE" id="PS00028">
    <property type="entry name" value="ZINC_FINGER_C2H2_1"/>
    <property type="match status" value="4"/>
</dbReference>
<feature type="compositionally biased region" description="Polar residues" evidence="4">
    <location>
        <begin position="847"/>
        <end position="860"/>
    </location>
</feature>
<proteinExistence type="predicted"/>
<sequence>MIFGDINLNRMLLERTRRQMLLDSLEDGWDMTQLKEDEFEEFCVYIVHDRACEKVCRNRAQASLPRNLTLKPSLTQPDNAQGVWSVDYIPRGTRFGPLNGIITPEEPVRRGDTNRICLWKIFKDNRTCKYMDVGDTSRSNWMHYVNFSYNSNQQNLIACQIDFNIYFYTIKPIPPNTELLVWYCREYAERLNVPKTGEEMLQAWKRQIVGQPTPMPLPTYIEERHLCLNRHPLPSPQGSSPSKVKDRSHGVKDEHCDSDDSGVREDGYAIDYSLHKRDGSPTSDDLDHGIHGKRSSLHLDDSLSPFKSPKFNFGSGSAFTSKISPIASVKSSLPSIMAPSPIKPHFSTPKRSLSSGFYENLFLKKVKENSEDSDEGRHKYKEPNVSQGQDFKPDIKDINKSESDKTPDTDSKDIKIPTSEPFAPLPLKFPGMMMDNKPMNQMMNPFLGPNPEDMYSKFMPGSMGKMPPGPGPMYFPPAGLPGMYPFSPMFPYGPYQHLPWPMFPPGYPPMSMGGSQPPLPHPAPHLQQSPFPRPPTSGAPSGESQILNLSKPKSSFEARGHRSLPYPLRKKDGKMLYECKFCMKTFGQLSNLKVHLRTHTGERPFICKTCNKGFTQLAHLQKHHLVHTGEKPHECSVCHKRFSSTSNLKTHMRLHSGEKPFQCKLCPAKFTQFVHLKLHKRLHTNERPYECPQCNRKYISASGLKTHWKTGNCIPSGLSMDYTMLIQRTTEAAIKEMSEFGDMHDIALIDNGEYEKFDKASAADKSIRKDLENGSENQTDERLHFESLNKDREDSMDNSDMINSKADSSSRPLTPNSATYDSYHSDDLDEEDEGHMSPVGQNDLEHSNQSALSPTSDFSQGQQIDLFRERMKQAMENPDNSSILHQSLQQNQLHFQQPLDCSTNC</sequence>
<evidence type="ECO:0000259" key="6">
    <source>
        <dbReference type="PROSITE" id="PS50280"/>
    </source>
</evidence>
<evidence type="ECO:0000256" key="2">
    <source>
        <dbReference type="ARBA" id="ARBA00023163"/>
    </source>
</evidence>
<dbReference type="InterPro" id="IPR036236">
    <property type="entry name" value="Znf_C2H2_sf"/>
</dbReference>
<feature type="region of interest" description="Disordered" evidence="4">
    <location>
        <begin position="769"/>
        <end position="860"/>
    </location>
</feature>